<dbReference type="EMBL" id="AP021853">
    <property type="protein sequence ID" value="BBN98083.1"/>
    <property type="molecule type" value="Genomic_DNA"/>
</dbReference>
<name>A0A5K7X0H8_9BACL</name>
<feature type="transmembrane region" description="Helical" evidence="1">
    <location>
        <begin position="6"/>
        <end position="27"/>
    </location>
</feature>
<feature type="transmembrane region" description="Helical" evidence="1">
    <location>
        <begin position="120"/>
        <end position="139"/>
    </location>
</feature>
<keyword evidence="1" id="KW-0812">Transmembrane</keyword>
<reference evidence="2 3" key="1">
    <citation type="submission" date="2019-09" db="EMBL/GenBank/DDBJ databases">
        <title>Complete genome sequence of Sporolactobacillus terrae 70-3.</title>
        <authorList>
            <person name="Tanaka N."/>
            <person name="Shiwa Y."/>
            <person name="Fujita N."/>
            <person name="Tanasupawat S."/>
        </authorList>
    </citation>
    <scope>NUCLEOTIDE SEQUENCE [LARGE SCALE GENOMIC DNA]</scope>
    <source>
        <strain evidence="2 3">70-3</strain>
    </source>
</reference>
<dbReference type="AlphaFoldDB" id="A0A5K7X0H8"/>
<gene>
    <name evidence="2" type="ORF">St703_07880</name>
</gene>
<evidence type="ECO:0000313" key="3">
    <source>
        <dbReference type="Proteomes" id="UP000326951"/>
    </source>
</evidence>
<protein>
    <submittedName>
        <fullName evidence="2">Uncharacterized protein</fullName>
    </submittedName>
</protein>
<keyword evidence="1" id="KW-1133">Transmembrane helix</keyword>
<organism evidence="2 3">
    <name type="scientific">Sporolactobacillus terrae</name>
    <dbReference type="NCBI Taxonomy" id="269673"/>
    <lineage>
        <taxon>Bacteria</taxon>
        <taxon>Bacillati</taxon>
        <taxon>Bacillota</taxon>
        <taxon>Bacilli</taxon>
        <taxon>Bacillales</taxon>
        <taxon>Sporolactobacillaceae</taxon>
        <taxon>Sporolactobacillus</taxon>
    </lineage>
</organism>
<keyword evidence="1" id="KW-0472">Membrane</keyword>
<evidence type="ECO:0000313" key="2">
    <source>
        <dbReference type="EMBL" id="BBN98083.1"/>
    </source>
</evidence>
<evidence type="ECO:0000256" key="1">
    <source>
        <dbReference type="SAM" id="Phobius"/>
    </source>
</evidence>
<dbReference type="RefSeq" id="WP_232057203.1">
    <property type="nucleotide sequence ID" value="NZ_AP021853.1"/>
</dbReference>
<feature type="transmembrane region" description="Helical" evidence="1">
    <location>
        <begin position="92"/>
        <end position="113"/>
    </location>
</feature>
<accession>A0A5K7X0H8</accession>
<proteinExistence type="predicted"/>
<feature type="transmembrane region" description="Helical" evidence="1">
    <location>
        <begin position="48"/>
        <end position="72"/>
    </location>
</feature>
<sequence length="149" mass="16560">MFCYVLIVLQLFLGIGALFGGGLLMIAPDGSLLGMPLSLLKYSSFNTYLIPGAILFFALGVYPVLVAVFLMTEKPLRLAETVNLYKETHWTWMHSLYIGFILIIWLTIEIYILQGIAIVHLVYMFLGLAIQAVTLLPSVKAHYTDTVSG</sequence>
<dbReference type="Proteomes" id="UP000326951">
    <property type="component" value="Chromosome"/>
</dbReference>